<evidence type="ECO:0000313" key="3">
    <source>
        <dbReference type="EMBL" id="MBO1751648.1"/>
    </source>
</evidence>
<dbReference type="Proteomes" id="UP000664209">
    <property type="component" value="Unassembled WGS sequence"/>
</dbReference>
<comment type="caution">
    <text evidence="3">The sequence shown here is derived from an EMBL/GenBank/DDBJ whole genome shotgun (WGS) entry which is preliminary data.</text>
</comment>
<feature type="region of interest" description="Disordered" evidence="1">
    <location>
        <begin position="571"/>
        <end position="599"/>
    </location>
</feature>
<dbReference type="Gene3D" id="3.40.50.300">
    <property type="entry name" value="P-loop containing nucleotide triphosphate hydrolases"/>
    <property type="match status" value="1"/>
</dbReference>
<gene>
    <name evidence="3" type="ORF">J4G33_07500</name>
</gene>
<organism evidence="3 4">
    <name type="scientific">Actinotalea soli</name>
    <dbReference type="NCBI Taxonomy" id="2819234"/>
    <lineage>
        <taxon>Bacteria</taxon>
        <taxon>Bacillati</taxon>
        <taxon>Actinomycetota</taxon>
        <taxon>Actinomycetes</taxon>
        <taxon>Micrococcales</taxon>
        <taxon>Cellulomonadaceae</taxon>
        <taxon>Actinotalea</taxon>
    </lineage>
</organism>
<protein>
    <submittedName>
        <fullName evidence="3">ABC transporter</fullName>
    </submittedName>
</protein>
<dbReference type="RefSeq" id="WP_208055326.1">
    <property type="nucleotide sequence ID" value="NZ_JAGEMK010000003.1"/>
</dbReference>
<proteinExistence type="predicted"/>
<dbReference type="EMBL" id="JAGEMK010000003">
    <property type="protein sequence ID" value="MBO1751648.1"/>
    <property type="molecule type" value="Genomic_DNA"/>
</dbReference>
<dbReference type="Pfam" id="PF00350">
    <property type="entry name" value="Dynamin_N"/>
    <property type="match status" value="1"/>
</dbReference>
<dbReference type="SUPFAM" id="SSF52540">
    <property type="entry name" value="P-loop containing nucleoside triphosphate hydrolases"/>
    <property type="match status" value="1"/>
</dbReference>
<evidence type="ECO:0000313" key="4">
    <source>
        <dbReference type="Proteomes" id="UP000664209"/>
    </source>
</evidence>
<dbReference type="InterPro" id="IPR027417">
    <property type="entry name" value="P-loop_NTPase"/>
</dbReference>
<reference evidence="3" key="1">
    <citation type="submission" date="2021-03" db="EMBL/GenBank/DDBJ databases">
        <title>Actinotalea soli sp. nov., isolated from soil.</title>
        <authorList>
            <person name="Ping W."/>
            <person name="Zhang J."/>
        </authorList>
    </citation>
    <scope>NUCLEOTIDE SEQUENCE</scope>
    <source>
        <strain evidence="3">BY-33</strain>
    </source>
</reference>
<feature type="domain" description="Dynamin N-terminal" evidence="2">
    <location>
        <begin position="66"/>
        <end position="109"/>
    </location>
</feature>
<accession>A0A939LPP2</accession>
<sequence>MVASPEQAQRLVSALAGVRTALGDLRLPLELTGADLARREGARLADHLDDYLLPRVRQAGAPLLAVVGGSTGAGKSTLVNSLVGTPVTPAGVLRPTTRSPVLVHHPTDAAWFTSDRILPGLPRVTGAEAHGHALRLVGHPGIPRGLAVLDAPDIDSVVEANRRLGEELLGAADLWVFVTTAARYADAVPWDLLAAAARRRAAVTVVLNRIEPGAHQAVVADLARMLDERGLVSAHLAAVDEQTLAEGLLPPTAVADLDRWLREIAEDAEARDEVLRRTVSGAVADVVAVLPGLAAAADDQAAHASHLGQVATSTYARAHAQVHEATSDGTMLRGEVLARWQEFVGTGELLRALETRVSSWRDRATAFLRGRPAPEPVAQAIGSGLVDLVVDVAEEAAEQVHAAWRADPAGTRLLDDPTLSRASSDLRDRTSTEVRAWQGAVLELVSSEGADRRVTARALSFGVNGLGAALMVAIFASTGGLTAAELGVAGGAAVLGQRLLEAVFGDDAVRRLTRTAHEDLDARVGRLLADEAARFTTRVRALDLERASLTGPSGDPLRTTAHELAEAARAAGLGTDSGGPSGPRTARRPVIDPAAPGRVEDPEAGGLLAWWRRLWQ</sequence>
<evidence type="ECO:0000259" key="2">
    <source>
        <dbReference type="Pfam" id="PF00350"/>
    </source>
</evidence>
<name>A0A939LPP2_9CELL</name>
<evidence type="ECO:0000256" key="1">
    <source>
        <dbReference type="SAM" id="MobiDB-lite"/>
    </source>
</evidence>
<dbReference type="AlphaFoldDB" id="A0A939LPP2"/>
<dbReference type="InterPro" id="IPR045063">
    <property type="entry name" value="Dynamin_N"/>
</dbReference>
<keyword evidence="4" id="KW-1185">Reference proteome</keyword>